<dbReference type="Proteomes" id="UP000291020">
    <property type="component" value="Unassembled WGS sequence"/>
</dbReference>
<evidence type="ECO:0000256" key="6">
    <source>
        <dbReference type="ARBA" id="ARBA00022674"/>
    </source>
</evidence>
<protein>
    <recommendedName>
        <fullName evidence="3">Beta-2-glycoprotein 1</fullName>
    </recommendedName>
    <alternativeName>
        <fullName evidence="11">Apolipoprotein H</fullName>
    </alternativeName>
    <alternativeName>
        <fullName evidence="12">Beta-2-glycoprotein I</fullName>
    </alternativeName>
</protein>
<evidence type="ECO:0000259" key="15">
    <source>
        <dbReference type="PROSITE" id="PS50923"/>
    </source>
</evidence>
<comment type="subcellular location">
    <subcellularLocation>
        <location evidence="2">Secreted</location>
    </subcellularLocation>
</comment>
<evidence type="ECO:0000256" key="4">
    <source>
        <dbReference type="ARBA" id="ARBA00022525"/>
    </source>
</evidence>
<comment type="function">
    <text evidence="1">Binds to various kinds of negatively charged substances such as heparin, phospholipids, and dextran sulfate. May prevent activation of the intrinsic blood coagulation cascade by binding to phospholipids on the surface of damaged cells.</text>
</comment>
<keyword evidence="17" id="KW-1185">Reference proteome</keyword>
<evidence type="ECO:0000256" key="1">
    <source>
        <dbReference type="ARBA" id="ARBA00003651"/>
    </source>
</evidence>
<keyword evidence="5 13" id="KW-0768">Sushi</keyword>
<comment type="caution">
    <text evidence="13">Lacks conserved residue(s) required for the propagation of feature annotation.</text>
</comment>
<keyword evidence="8" id="KW-0677">Repeat</keyword>
<organism evidence="16 17">
    <name type="scientific">Gopherus agassizii</name>
    <name type="common">Agassiz's desert tortoise</name>
    <dbReference type="NCBI Taxonomy" id="38772"/>
    <lineage>
        <taxon>Eukaryota</taxon>
        <taxon>Metazoa</taxon>
        <taxon>Chordata</taxon>
        <taxon>Craniata</taxon>
        <taxon>Vertebrata</taxon>
        <taxon>Euteleostomi</taxon>
        <taxon>Archelosauria</taxon>
        <taxon>Testudinata</taxon>
        <taxon>Testudines</taxon>
        <taxon>Cryptodira</taxon>
        <taxon>Durocryptodira</taxon>
        <taxon>Testudinoidea</taxon>
        <taxon>Testudinidae</taxon>
        <taxon>Gopherus</taxon>
    </lineage>
</organism>
<evidence type="ECO:0000313" key="17">
    <source>
        <dbReference type="Proteomes" id="UP000291020"/>
    </source>
</evidence>
<evidence type="ECO:0000256" key="12">
    <source>
        <dbReference type="ARBA" id="ARBA00033414"/>
    </source>
</evidence>
<dbReference type="Pfam" id="PF00084">
    <property type="entry name" value="Sushi"/>
    <property type="match status" value="4"/>
</dbReference>
<dbReference type="InterPro" id="IPR000436">
    <property type="entry name" value="Sushi_SCR_CCP_dom"/>
</dbReference>
<feature type="chain" id="PRO_5019436791" description="Beta-2-glycoprotein 1" evidence="14">
    <location>
        <begin position="21"/>
        <end position="320"/>
    </location>
</feature>
<keyword evidence="10" id="KW-0325">Glycoprotein</keyword>
<evidence type="ECO:0000256" key="3">
    <source>
        <dbReference type="ARBA" id="ARBA00020104"/>
    </source>
</evidence>
<feature type="domain" description="Sushi" evidence="15">
    <location>
        <begin position="175"/>
        <end position="234"/>
    </location>
</feature>
<dbReference type="InterPro" id="IPR035976">
    <property type="entry name" value="Sushi/SCR/CCP_sf"/>
</dbReference>
<evidence type="ECO:0000256" key="5">
    <source>
        <dbReference type="ARBA" id="ARBA00022659"/>
    </source>
</evidence>
<keyword evidence="7 14" id="KW-0732">Signal</keyword>
<evidence type="ECO:0000256" key="10">
    <source>
        <dbReference type="ARBA" id="ARBA00023180"/>
    </source>
</evidence>
<dbReference type="STRING" id="38772.ENSGAGP00000034368"/>
<evidence type="ECO:0000313" key="16">
    <source>
        <dbReference type="Ensembl" id="ENSGAGP00000034368.1"/>
    </source>
</evidence>
<dbReference type="SMART" id="SM00032">
    <property type="entry name" value="CCP"/>
    <property type="match status" value="3"/>
</dbReference>
<evidence type="ECO:0000256" key="11">
    <source>
        <dbReference type="ARBA" id="ARBA00029855"/>
    </source>
</evidence>
<keyword evidence="9 13" id="KW-1015">Disulfide bond</keyword>
<evidence type="ECO:0000256" key="8">
    <source>
        <dbReference type="ARBA" id="ARBA00022737"/>
    </source>
</evidence>
<feature type="domain" description="Sushi" evidence="15">
    <location>
        <begin position="112"/>
        <end position="174"/>
    </location>
</feature>
<evidence type="ECO:0000256" key="7">
    <source>
        <dbReference type="ARBA" id="ARBA00022729"/>
    </source>
</evidence>
<sequence>AAMPTVLFLWIVTLAHCALAGHVCHKPPEVPFATVDVDKRVYEVGEEITYTCDPGYSHQSGSRKYTCPLSGKWPINRMRCIRKYILHGTDTSQCMADGQWSGKLPECQRMSVTCPPPSLPEFGVISYHKLTPGNESVFQDIIRFECLPSFALFGNETATCMANGNWSDIPECRYVKCPHPTGIENGFINFEVRRTYHYMDSVDFGCQPHYVLDGPRESRCEKTGSWSIKPTCKAPCKIPVKKATVLYNGRKIKVQKDLKEGIQHAETIFFFCKNEIKKCGYTIPTQCINGQLTVPSCFKEIGIFAAIWKTDPADLTPCDP</sequence>
<proteinExistence type="predicted"/>
<accession>A0A452J1T9</accession>
<dbReference type="InterPro" id="IPR050350">
    <property type="entry name" value="Compl-Cell_Adhes-Reg"/>
</dbReference>
<evidence type="ECO:0000256" key="14">
    <source>
        <dbReference type="SAM" id="SignalP"/>
    </source>
</evidence>
<feature type="signal peptide" evidence="14">
    <location>
        <begin position="1"/>
        <end position="20"/>
    </location>
</feature>
<keyword evidence="6" id="KW-0358">Heparin-binding</keyword>
<reference evidence="16" key="2">
    <citation type="submission" date="2025-08" db="UniProtKB">
        <authorList>
            <consortium name="Ensembl"/>
        </authorList>
    </citation>
    <scope>IDENTIFICATION</scope>
</reference>
<dbReference type="PROSITE" id="PS50923">
    <property type="entry name" value="SUSHI"/>
    <property type="match status" value="3"/>
</dbReference>
<keyword evidence="4" id="KW-0964">Secreted</keyword>
<dbReference type="CDD" id="cd00033">
    <property type="entry name" value="CCP"/>
    <property type="match status" value="3"/>
</dbReference>
<dbReference type="AlphaFoldDB" id="A0A452J1T9"/>
<evidence type="ECO:0000256" key="2">
    <source>
        <dbReference type="ARBA" id="ARBA00004613"/>
    </source>
</evidence>
<feature type="disulfide bond" evidence="13">
    <location>
        <begin position="24"/>
        <end position="67"/>
    </location>
</feature>
<evidence type="ECO:0000256" key="9">
    <source>
        <dbReference type="ARBA" id="ARBA00023157"/>
    </source>
</evidence>
<dbReference type="InterPro" id="IPR015104">
    <property type="entry name" value="Sushi_2"/>
</dbReference>
<evidence type="ECO:0000256" key="13">
    <source>
        <dbReference type="PROSITE-ProRule" id="PRU00302"/>
    </source>
</evidence>
<name>A0A452J1T9_9SAUR</name>
<dbReference type="PANTHER" id="PTHR19325:SF549">
    <property type="entry name" value="BETA-2-GLYCOPROTEIN 1"/>
    <property type="match status" value="1"/>
</dbReference>
<dbReference type="GO" id="GO:0005576">
    <property type="term" value="C:extracellular region"/>
    <property type="evidence" value="ECO:0007669"/>
    <property type="project" value="UniProtKB-SubCell"/>
</dbReference>
<dbReference type="PANTHER" id="PTHR19325">
    <property type="entry name" value="COMPLEMENT COMPONENT-RELATED SUSHI DOMAIN-CONTAINING"/>
    <property type="match status" value="1"/>
</dbReference>
<reference evidence="17" key="1">
    <citation type="journal article" date="2017" name="PLoS ONE">
        <title>The Agassiz's desert tortoise genome provides a resource for the conservation of a threatened species.</title>
        <authorList>
            <person name="Tollis M."/>
            <person name="DeNardo D.F."/>
            <person name="Cornelius J.A."/>
            <person name="Dolby G.A."/>
            <person name="Edwards T."/>
            <person name="Henen B.T."/>
            <person name="Karl A.E."/>
            <person name="Murphy R.W."/>
            <person name="Kusumi K."/>
        </authorList>
    </citation>
    <scope>NUCLEOTIDE SEQUENCE [LARGE SCALE GENOMIC DNA]</scope>
</reference>
<reference evidence="16" key="3">
    <citation type="submission" date="2025-09" db="UniProtKB">
        <authorList>
            <consortium name="Ensembl"/>
        </authorList>
    </citation>
    <scope>IDENTIFICATION</scope>
</reference>
<dbReference type="Pfam" id="PF09014">
    <property type="entry name" value="Sushi_2"/>
    <property type="match status" value="1"/>
</dbReference>
<dbReference type="SUPFAM" id="SSF57535">
    <property type="entry name" value="Complement control module/SCR domain"/>
    <property type="match status" value="4"/>
</dbReference>
<feature type="domain" description="Sushi" evidence="15">
    <location>
        <begin position="22"/>
        <end position="82"/>
    </location>
</feature>
<dbReference type="Gene3D" id="2.10.70.10">
    <property type="entry name" value="Complement Module, domain 1"/>
    <property type="match status" value="5"/>
</dbReference>
<dbReference type="GO" id="GO:0008201">
    <property type="term" value="F:heparin binding"/>
    <property type="evidence" value="ECO:0007669"/>
    <property type="project" value="UniProtKB-KW"/>
</dbReference>
<feature type="disulfide bond" evidence="13">
    <location>
        <begin position="177"/>
        <end position="220"/>
    </location>
</feature>
<dbReference type="Ensembl" id="ENSGAGT00000038911.1">
    <property type="protein sequence ID" value="ENSGAGP00000034368.1"/>
    <property type="gene ID" value="ENSGAGG00000024413.1"/>
</dbReference>